<evidence type="ECO:0000313" key="3">
    <source>
        <dbReference type="Proteomes" id="UP000294844"/>
    </source>
</evidence>
<protein>
    <submittedName>
        <fullName evidence="1">Uncharacterized protein</fullName>
    </submittedName>
</protein>
<comment type="caution">
    <text evidence="1">The sequence shown here is derived from an EMBL/GenBank/DDBJ whole genome shotgun (WGS) entry which is preliminary data.</text>
</comment>
<evidence type="ECO:0000313" key="2">
    <source>
        <dbReference type="EMBL" id="TEA07333.1"/>
    </source>
</evidence>
<accession>A0A4R8SBZ0</accession>
<evidence type="ECO:0000313" key="1">
    <source>
        <dbReference type="EMBL" id="TDZ92103.1"/>
    </source>
</evidence>
<evidence type="ECO:0000313" key="4">
    <source>
        <dbReference type="Proteomes" id="UP000295685"/>
    </source>
</evidence>
<name>A0A4R8SBZ0_9MYCO</name>
<dbReference type="Proteomes" id="UP000294844">
    <property type="component" value="Unassembled WGS sequence"/>
</dbReference>
<reference evidence="3 4" key="1">
    <citation type="journal article" date="2019" name="Sci. Rep.">
        <title>Extended insight into the Mycobacterium chelonae-abscessus complex through whole genome sequencing of Mycobacterium salmoniphilum outbreak and Mycobacterium salmoniphilum-like strains.</title>
        <authorList>
            <person name="Behra P.R.K."/>
            <person name="Das S."/>
            <person name="Pettersson B.M.F."/>
            <person name="Shirreff L."/>
            <person name="DuCote T."/>
            <person name="Jacobsson K.G."/>
            <person name="Ennis D.G."/>
            <person name="Kirsebom L.A."/>
        </authorList>
    </citation>
    <scope>NUCLEOTIDE SEQUENCE [LARGE SCALE GENOMIC DNA]</scope>
    <source>
        <strain evidence="2 3">CCUG 60883</strain>
        <strain evidence="1 4">CCUG 60885</strain>
    </source>
</reference>
<dbReference type="Proteomes" id="UP000295685">
    <property type="component" value="Unassembled WGS sequence"/>
</dbReference>
<keyword evidence="3" id="KW-1185">Reference proteome</keyword>
<sequence length="52" mass="6031">MTFPHPPFAPQVCTCKHFRYQHDSRGVDSQCYAMEDGFCDCTEYRELPKDAA</sequence>
<dbReference type="AlphaFoldDB" id="A0A4R8SBZ0"/>
<dbReference type="EMBL" id="PECM01000005">
    <property type="protein sequence ID" value="TEA07333.1"/>
    <property type="molecule type" value="Genomic_DNA"/>
</dbReference>
<organism evidence="1 4">
    <name type="scientific">Mycobacteroides salmoniphilum</name>
    <dbReference type="NCBI Taxonomy" id="404941"/>
    <lineage>
        <taxon>Bacteria</taxon>
        <taxon>Bacillati</taxon>
        <taxon>Actinomycetota</taxon>
        <taxon>Actinomycetes</taxon>
        <taxon>Mycobacteriales</taxon>
        <taxon>Mycobacteriaceae</taxon>
        <taxon>Mycobacteroides</taxon>
    </lineage>
</organism>
<gene>
    <name evidence="2" type="ORF">CCUG60883_01366</name>
    <name evidence="1" type="ORF">CCUG60885_04217</name>
</gene>
<proteinExistence type="predicted"/>
<dbReference type="EMBL" id="PECK01000008">
    <property type="protein sequence ID" value="TDZ92103.1"/>
    <property type="molecule type" value="Genomic_DNA"/>
</dbReference>